<comment type="similarity">
    <text evidence="1">Belongs to the AHA1 family.</text>
</comment>
<dbReference type="InterPro" id="IPR013538">
    <property type="entry name" value="ASHA1/2-like_C"/>
</dbReference>
<name>A0ABQ5Q0Y9_9BACT</name>
<organism evidence="3 4">
    <name type="scientific">Geothrix edaphica</name>
    <dbReference type="NCBI Taxonomy" id="2927976"/>
    <lineage>
        <taxon>Bacteria</taxon>
        <taxon>Pseudomonadati</taxon>
        <taxon>Acidobacteriota</taxon>
        <taxon>Holophagae</taxon>
        <taxon>Holophagales</taxon>
        <taxon>Holophagaceae</taxon>
        <taxon>Geothrix</taxon>
    </lineage>
</organism>
<proteinExistence type="inferred from homology"/>
<evidence type="ECO:0000313" key="3">
    <source>
        <dbReference type="EMBL" id="GLH68061.1"/>
    </source>
</evidence>
<feature type="domain" description="Activator of Hsp90 ATPase homologue 1/2-like C-terminal" evidence="2">
    <location>
        <begin position="16"/>
        <end position="150"/>
    </location>
</feature>
<dbReference type="RefSeq" id="WP_285609717.1">
    <property type="nucleotide sequence ID" value="NZ_BSDC01000003.1"/>
</dbReference>
<evidence type="ECO:0000256" key="1">
    <source>
        <dbReference type="ARBA" id="ARBA00006817"/>
    </source>
</evidence>
<protein>
    <recommendedName>
        <fullName evidence="2">Activator of Hsp90 ATPase homologue 1/2-like C-terminal domain-containing protein</fullName>
    </recommendedName>
</protein>
<dbReference type="Gene3D" id="3.30.530.20">
    <property type="match status" value="1"/>
</dbReference>
<dbReference type="InterPro" id="IPR023393">
    <property type="entry name" value="START-like_dom_sf"/>
</dbReference>
<reference evidence="3" key="1">
    <citation type="journal article" date="2023" name="Antonie Van Leeuwenhoek">
        <title>Mesoterricola silvestris gen. nov., sp. nov., Mesoterricola sediminis sp. nov., Geothrix oryzae sp. nov., Geothrix edaphica sp. nov., Geothrix rubra sp. nov., and Geothrix limicola sp. nov., six novel members of Acidobacteriota isolated from soils.</title>
        <authorList>
            <person name="Itoh H."/>
            <person name="Sugisawa Y."/>
            <person name="Mise K."/>
            <person name="Xu Z."/>
            <person name="Kuniyasu M."/>
            <person name="Ushijima N."/>
            <person name="Kawano K."/>
            <person name="Kobayashi E."/>
            <person name="Shiratori Y."/>
            <person name="Masuda Y."/>
            <person name="Senoo K."/>
        </authorList>
    </citation>
    <scope>NUCLEOTIDE SEQUENCE</scope>
    <source>
        <strain evidence="3">Red802</strain>
    </source>
</reference>
<dbReference type="CDD" id="cd08898">
    <property type="entry name" value="SRPBCC_CalC_Aha1-like_5"/>
    <property type="match status" value="1"/>
</dbReference>
<accession>A0ABQ5Q0Y9</accession>
<evidence type="ECO:0000313" key="4">
    <source>
        <dbReference type="Proteomes" id="UP001165044"/>
    </source>
</evidence>
<keyword evidence="4" id="KW-1185">Reference proteome</keyword>
<dbReference type="Pfam" id="PF08327">
    <property type="entry name" value="AHSA1"/>
    <property type="match status" value="1"/>
</dbReference>
<comment type="caution">
    <text evidence="3">The sequence shown here is derived from an EMBL/GenBank/DDBJ whole genome shotgun (WGS) entry which is preliminary data.</text>
</comment>
<sequence>MTTSSTDCIRKEIQLRAPQARVWKALSDAEEFGTWFGMKLEGGFVPGQSVFGRITHPNYEHIHLEMRVERMEAERLFSYRWHPYPMDMKRDYSAEPMTLVEFHLEATGDGTLLKVVESGFDQLPADRRDEAFRMNDGGWTSQMARIERHVAG</sequence>
<dbReference type="Proteomes" id="UP001165044">
    <property type="component" value="Unassembled WGS sequence"/>
</dbReference>
<gene>
    <name evidence="3" type="ORF">GETHED_24250</name>
</gene>
<dbReference type="SUPFAM" id="SSF55961">
    <property type="entry name" value="Bet v1-like"/>
    <property type="match status" value="1"/>
</dbReference>
<dbReference type="EMBL" id="BSDC01000003">
    <property type="protein sequence ID" value="GLH68061.1"/>
    <property type="molecule type" value="Genomic_DNA"/>
</dbReference>
<evidence type="ECO:0000259" key="2">
    <source>
        <dbReference type="Pfam" id="PF08327"/>
    </source>
</evidence>